<comment type="caution">
    <text evidence="2">The sequence shown here is derived from an EMBL/GenBank/DDBJ whole genome shotgun (WGS) entry which is preliminary data.</text>
</comment>
<dbReference type="InterPro" id="IPR036249">
    <property type="entry name" value="Thioredoxin-like_sf"/>
</dbReference>
<dbReference type="PANTHER" id="PTHR42899:SF1">
    <property type="entry name" value="SPERMATOGENESIS-ASSOCIATED PROTEIN 20"/>
    <property type="match status" value="1"/>
</dbReference>
<keyword evidence="3" id="KW-1185">Reference proteome</keyword>
<evidence type="ECO:0000313" key="2">
    <source>
        <dbReference type="EMBL" id="GAA0335256.1"/>
    </source>
</evidence>
<name>A0ABP3G5Q4_9ACTN</name>
<dbReference type="EMBL" id="BAAABW010000004">
    <property type="protein sequence ID" value="GAA0335256.1"/>
    <property type="molecule type" value="Genomic_DNA"/>
</dbReference>
<dbReference type="SUPFAM" id="SSF48208">
    <property type="entry name" value="Six-hairpin glycosidases"/>
    <property type="match status" value="1"/>
</dbReference>
<evidence type="ECO:0000259" key="1">
    <source>
        <dbReference type="Pfam" id="PF03190"/>
    </source>
</evidence>
<dbReference type="Gene3D" id="1.50.10.10">
    <property type="match status" value="1"/>
</dbReference>
<proteinExistence type="predicted"/>
<accession>A0ABP3G5Q4</accession>
<dbReference type="Pfam" id="PF03190">
    <property type="entry name" value="Thioredox_DsbH"/>
    <property type="match status" value="1"/>
</dbReference>
<protein>
    <submittedName>
        <fullName evidence="2">Thioredoxin domain-containing protein</fullName>
    </submittedName>
</protein>
<organism evidence="2 3">
    <name type="scientific">Streptomyces blastmyceticus</name>
    <dbReference type="NCBI Taxonomy" id="68180"/>
    <lineage>
        <taxon>Bacteria</taxon>
        <taxon>Bacillati</taxon>
        <taxon>Actinomycetota</taxon>
        <taxon>Actinomycetes</taxon>
        <taxon>Kitasatosporales</taxon>
        <taxon>Streptomycetaceae</taxon>
        <taxon>Streptomyces</taxon>
    </lineage>
</organism>
<dbReference type="PIRSF" id="PIRSF006402">
    <property type="entry name" value="UCP006402_thioredoxin"/>
    <property type="match status" value="1"/>
</dbReference>
<dbReference type="CDD" id="cd02955">
    <property type="entry name" value="SSP411"/>
    <property type="match status" value="1"/>
</dbReference>
<reference evidence="3" key="1">
    <citation type="journal article" date="2019" name="Int. J. Syst. Evol. Microbiol.">
        <title>The Global Catalogue of Microorganisms (GCM) 10K type strain sequencing project: providing services to taxonomists for standard genome sequencing and annotation.</title>
        <authorList>
            <consortium name="The Broad Institute Genomics Platform"/>
            <consortium name="The Broad Institute Genome Sequencing Center for Infectious Disease"/>
            <person name="Wu L."/>
            <person name="Ma J."/>
        </authorList>
    </citation>
    <scope>NUCLEOTIDE SEQUENCE [LARGE SCALE GENOMIC DNA]</scope>
    <source>
        <strain evidence="3">JCM 4565</strain>
    </source>
</reference>
<sequence length="690" mass="74233">MNRLAGATSPYLLQHADNPVDWWPWTPEAFEEARRRDVPVLLSVGYSACHWCHVMAHESFEDVETAGFLNEHFVSVKVDREERPDIDAVYMEAVQAATGHGGWPMTVFLTPDAEPFYFGTYFPPAPRHGSASFPQVLEGVRAAWADRRDEVGQVAGRIVRDLSERTLALGMPGEKEGAQPPAAEDLHQALMGLTREFDAVRGGFGGAPKFPPSMAMEFLLRHHARTGSEAALQMVQATCEAMARGGIYDQLGGGFARYAVDATWTVPHFEKMLYDNALLCRVYAHLWRATGSDLARRVALETADFLVREMRTEQGGFASALDADSAVADGSGEHVEGAFYVWTPEQLREVLGEEEALLAAAHFGVTEEGTFEEGASVLQLPDRERLFDAGKLASVRARLLAAREQRPRPGRDDKVVAAWNGLAVAALAETGAYFDRPDLIQAATDAADLLVRTHMDWHARLFRTSLDGAAGTHAGVLEDYADVAEGFLTLSAVTGEGVWVDFAGLLLETVLIHFTGPDGSLFDTADDAEALIRRPQDPTDTATPSGWTAACGALLTYAAYTGSSAHREAAERALAVVRALGPRAPRFISWGLAVAEALLDGPREVAVVGPEDHPVTRELHRTALLSTAPGLAVAVGGPPADGDGAGAEVPLLAHRTLLDGRPAAYVCRAFTCDAPTGDPEVLAERLAGEA</sequence>
<dbReference type="SUPFAM" id="SSF52833">
    <property type="entry name" value="Thioredoxin-like"/>
    <property type="match status" value="1"/>
</dbReference>
<feature type="domain" description="Spermatogenesis-associated protein 20-like TRX" evidence="1">
    <location>
        <begin position="2"/>
        <end position="162"/>
    </location>
</feature>
<dbReference type="InterPro" id="IPR008928">
    <property type="entry name" value="6-hairpin_glycosidase_sf"/>
</dbReference>
<dbReference type="RefSeq" id="WP_344116236.1">
    <property type="nucleotide sequence ID" value="NZ_BAAABW010000004.1"/>
</dbReference>
<dbReference type="PANTHER" id="PTHR42899">
    <property type="entry name" value="SPERMATOGENESIS-ASSOCIATED PROTEIN 20"/>
    <property type="match status" value="1"/>
</dbReference>
<gene>
    <name evidence="2" type="ORF">GCM10010319_09000</name>
</gene>
<dbReference type="InterPro" id="IPR024705">
    <property type="entry name" value="Ssp411"/>
</dbReference>
<dbReference type="InterPro" id="IPR012341">
    <property type="entry name" value="6hp_glycosidase-like_sf"/>
</dbReference>
<dbReference type="Gene3D" id="3.40.30.10">
    <property type="entry name" value="Glutaredoxin"/>
    <property type="match status" value="1"/>
</dbReference>
<dbReference type="InterPro" id="IPR004879">
    <property type="entry name" value="Ssp411-like_TRX"/>
</dbReference>
<dbReference type="Proteomes" id="UP001500063">
    <property type="component" value="Unassembled WGS sequence"/>
</dbReference>
<evidence type="ECO:0000313" key="3">
    <source>
        <dbReference type="Proteomes" id="UP001500063"/>
    </source>
</evidence>